<evidence type="ECO:0008006" key="4">
    <source>
        <dbReference type="Google" id="ProtNLM"/>
    </source>
</evidence>
<reference evidence="2 3" key="1">
    <citation type="submission" date="2015-07" db="EMBL/GenBank/DDBJ databases">
        <title>Genome sequence of Ornatilinea apprima DSM 23815.</title>
        <authorList>
            <person name="Hemp J."/>
            <person name="Ward L.M."/>
            <person name="Pace L.A."/>
            <person name="Fischer W.W."/>
        </authorList>
    </citation>
    <scope>NUCLEOTIDE SEQUENCE [LARGE SCALE GENOMIC DNA]</scope>
    <source>
        <strain evidence="2 3">P3M-1</strain>
    </source>
</reference>
<sequence>MAGEADFNSFEARKFRYDLYWSYYENTAYSKIHAWARIFKSNYGLYKAIRGIYNPAYRLGEFWKTHLWGGPLDPFARNDESTATPIQTQNEDLRGALAQVWRWSNWQTNKNICALWGTVLGDVAIKVIDDVQKRKVFFEIIHPGTIKSVDLDKMGNVKGYVIEQELKDPENLNRFVVYREVASRNGDEVVYELFKNDAPYAWGNEAHTWSEPYGFVPMVFIRHNNVGLNFGFSEYQGGHAKFREVDDVASKLSDQIRKMVDAPWLFSGVSKPTSKARTAYTEASDQNELPIREETPVFYGPVGSSAYPLVSNLNISDTAAYVKDLLEILEKDYPELNSDLLNVKGDISGRALRVNQRPTENKVRDRRVNYDDALVRAQMMAVAIGGFRHYDGFEGFDLESYDKGDLDHSIADRPVFQEDKADELELEQTFWNVAKSAKSNGMPLPLFLERHGWSDEDILKITNSEEYKARLEAFKQIAALSEGSEEGETEIGEVGQAGDGSQSEED</sequence>
<gene>
    <name evidence="2" type="ORF">ADN00_15750</name>
</gene>
<evidence type="ECO:0000313" key="3">
    <source>
        <dbReference type="Proteomes" id="UP000050417"/>
    </source>
</evidence>
<dbReference type="Proteomes" id="UP000050417">
    <property type="component" value="Unassembled WGS sequence"/>
</dbReference>
<name>A0A0P6WZL5_9CHLR</name>
<proteinExistence type="predicted"/>
<organism evidence="2 3">
    <name type="scientific">Ornatilinea apprima</name>
    <dbReference type="NCBI Taxonomy" id="1134406"/>
    <lineage>
        <taxon>Bacteria</taxon>
        <taxon>Bacillati</taxon>
        <taxon>Chloroflexota</taxon>
        <taxon>Anaerolineae</taxon>
        <taxon>Anaerolineales</taxon>
        <taxon>Anaerolineaceae</taxon>
        <taxon>Ornatilinea</taxon>
    </lineage>
</organism>
<dbReference type="STRING" id="1134406.ADN00_15750"/>
<keyword evidence="3" id="KW-1185">Reference proteome</keyword>
<protein>
    <recommendedName>
        <fullName evidence="4">Phage portal protein</fullName>
    </recommendedName>
</protein>
<dbReference type="AlphaFoldDB" id="A0A0P6WZL5"/>
<evidence type="ECO:0000256" key="1">
    <source>
        <dbReference type="SAM" id="MobiDB-lite"/>
    </source>
</evidence>
<feature type="region of interest" description="Disordered" evidence="1">
    <location>
        <begin position="481"/>
        <end position="506"/>
    </location>
</feature>
<dbReference type="EMBL" id="LGCL01000039">
    <property type="protein sequence ID" value="KPL72269.1"/>
    <property type="molecule type" value="Genomic_DNA"/>
</dbReference>
<comment type="caution">
    <text evidence="2">The sequence shown here is derived from an EMBL/GenBank/DDBJ whole genome shotgun (WGS) entry which is preliminary data.</text>
</comment>
<accession>A0A0P6WZL5</accession>
<evidence type="ECO:0000313" key="2">
    <source>
        <dbReference type="EMBL" id="KPL72269.1"/>
    </source>
</evidence>